<evidence type="ECO:0000313" key="2">
    <source>
        <dbReference type="EMBL" id="SDF36647.1"/>
    </source>
</evidence>
<feature type="transmembrane region" description="Helical" evidence="1">
    <location>
        <begin position="6"/>
        <end position="23"/>
    </location>
</feature>
<keyword evidence="1" id="KW-1133">Transmembrane helix</keyword>
<dbReference type="RefSeq" id="WP_176946541.1">
    <property type="nucleotide sequence ID" value="NZ_FNCC01000001.1"/>
</dbReference>
<gene>
    <name evidence="2" type="ORF">SAMN05216553_101286</name>
</gene>
<dbReference type="Proteomes" id="UP000199623">
    <property type="component" value="Unassembled WGS sequence"/>
</dbReference>
<dbReference type="STRING" id="200378.SAMN05216553_101286"/>
<dbReference type="InterPro" id="IPR025333">
    <property type="entry name" value="DUF4239"/>
</dbReference>
<proteinExistence type="predicted"/>
<dbReference type="AlphaFoldDB" id="A0A1G7KHI2"/>
<keyword evidence="1" id="KW-0472">Membrane</keyword>
<sequence>MWTALLVVLVSVVVAAVACVLFGRGRARSHEQADDRDADSRGFLGAVISGLFIVALAFYVVIVWEENGAAEDNAAREAAAIADIYWQTPVLPQPQRDVIRGLLTEYPRLVAEKEWPQLAVGEADPATTAALHSLHAEVVSLPATPDVVKSARERAVERLREITDLRRERLDSAGGLDATGMMMLVGTIAGSVAMVVYPFLIGFTARARHVVQLCLTTAVLALVCVLCLGMMQPFDGLFQVEPESFTSLTEELAEIPVDRSR</sequence>
<evidence type="ECO:0000256" key="1">
    <source>
        <dbReference type="SAM" id="Phobius"/>
    </source>
</evidence>
<accession>A0A1G7KHI2</accession>
<feature type="transmembrane region" description="Helical" evidence="1">
    <location>
        <begin position="43"/>
        <end position="64"/>
    </location>
</feature>
<feature type="transmembrane region" description="Helical" evidence="1">
    <location>
        <begin position="210"/>
        <end position="231"/>
    </location>
</feature>
<name>A0A1G7KHI2_9PSEU</name>
<organism evidence="2 3">
    <name type="scientific">Lentzea fradiae</name>
    <dbReference type="NCBI Taxonomy" id="200378"/>
    <lineage>
        <taxon>Bacteria</taxon>
        <taxon>Bacillati</taxon>
        <taxon>Actinomycetota</taxon>
        <taxon>Actinomycetes</taxon>
        <taxon>Pseudonocardiales</taxon>
        <taxon>Pseudonocardiaceae</taxon>
        <taxon>Lentzea</taxon>
    </lineage>
</organism>
<evidence type="ECO:0008006" key="4">
    <source>
        <dbReference type="Google" id="ProtNLM"/>
    </source>
</evidence>
<dbReference type="EMBL" id="FNCC01000001">
    <property type="protein sequence ID" value="SDF36647.1"/>
    <property type="molecule type" value="Genomic_DNA"/>
</dbReference>
<feature type="transmembrane region" description="Helical" evidence="1">
    <location>
        <begin position="181"/>
        <end position="203"/>
    </location>
</feature>
<dbReference type="Pfam" id="PF14023">
    <property type="entry name" value="Bestrophin-like"/>
    <property type="match status" value="1"/>
</dbReference>
<reference evidence="3" key="1">
    <citation type="submission" date="2016-10" db="EMBL/GenBank/DDBJ databases">
        <authorList>
            <person name="Varghese N."/>
            <person name="Submissions S."/>
        </authorList>
    </citation>
    <scope>NUCLEOTIDE SEQUENCE [LARGE SCALE GENOMIC DNA]</scope>
    <source>
        <strain evidence="3">CGMCC 4.3506</strain>
    </source>
</reference>
<evidence type="ECO:0000313" key="3">
    <source>
        <dbReference type="Proteomes" id="UP000199623"/>
    </source>
</evidence>
<keyword evidence="3" id="KW-1185">Reference proteome</keyword>
<keyword evidence="1" id="KW-0812">Transmembrane</keyword>
<protein>
    <recommendedName>
        <fullName evidence="4">DUF4239 domain-containing protein</fullName>
    </recommendedName>
</protein>